<name>A0A5K7SAR1_9BACT</name>
<sequence length="193" mass="21302">MKITLLALIVMLTMTSQAIRTPKSCKIVTNEYIFENAPFKQCHASTIVELKDGSLKAAWFGGSNESNKDVEIWVSDKKNGSWTAPVSVANGIINDSLRYACWNPVLFRTADGTLSLYYKVGPNPREWWGMVIHSTNEGKSWSAPEKLPDGILGPIKNKPLTLPSGVILSPSSIETKTEEWHAHIERSTNGGKT</sequence>
<accession>A0A5K7SAR1</accession>
<dbReference type="Gene3D" id="2.120.10.10">
    <property type="match status" value="1"/>
</dbReference>
<dbReference type="EMBL" id="AP018694">
    <property type="protein sequence ID" value="BBE18527.1"/>
    <property type="molecule type" value="Genomic_DNA"/>
</dbReference>
<evidence type="ECO:0000313" key="4">
    <source>
        <dbReference type="Proteomes" id="UP001193389"/>
    </source>
</evidence>
<protein>
    <recommendedName>
        <fullName evidence="2">Sialidase domain-containing protein</fullName>
    </recommendedName>
</protein>
<dbReference type="KEGG" id="anf:AQPE_2689"/>
<organism evidence="3 4">
    <name type="scientific">Aquipluma nitroreducens</name>
    <dbReference type="NCBI Taxonomy" id="2010828"/>
    <lineage>
        <taxon>Bacteria</taxon>
        <taxon>Pseudomonadati</taxon>
        <taxon>Bacteroidota</taxon>
        <taxon>Bacteroidia</taxon>
        <taxon>Marinilabiliales</taxon>
        <taxon>Prolixibacteraceae</taxon>
        <taxon>Aquipluma</taxon>
    </lineage>
</organism>
<dbReference type="InterPro" id="IPR011040">
    <property type="entry name" value="Sialidase"/>
</dbReference>
<feature type="domain" description="Sialidase" evidence="2">
    <location>
        <begin position="53"/>
        <end position="193"/>
    </location>
</feature>
<dbReference type="SUPFAM" id="SSF50939">
    <property type="entry name" value="Sialidases"/>
    <property type="match status" value="1"/>
</dbReference>
<feature type="signal peptide" evidence="1">
    <location>
        <begin position="1"/>
        <end position="18"/>
    </location>
</feature>
<dbReference type="Proteomes" id="UP001193389">
    <property type="component" value="Chromosome"/>
</dbReference>
<reference evidence="3" key="1">
    <citation type="journal article" date="2020" name="Int. J. Syst. Evol. Microbiol.">
        <title>Aquipluma nitroreducens gen. nov. sp. nov., a novel facultatively anaerobic bacterium isolated from a freshwater lake.</title>
        <authorList>
            <person name="Watanabe M."/>
            <person name="Kojima H."/>
            <person name="Fukui M."/>
        </authorList>
    </citation>
    <scope>NUCLEOTIDE SEQUENCE</scope>
    <source>
        <strain evidence="3">MeG22</strain>
    </source>
</reference>
<proteinExistence type="predicted"/>
<dbReference type="PANTHER" id="PTHR43752:SF2">
    <property type="entry name" value="BNR_ASP-BOX REPEAT FAMILY PROTEIN"/>
    <property type="match status" value="1"/>
</dbReference>
<feature type="chain" id="PRO_5024449885" description="Sialidase domain-containing protein" evidence="1">
    <location>
        <begin position="19"/>
        <end position="193"/>
    </location>
</feature>
<evidence type="ECO:0000256" key="1">
    <source>
        <dbReference type="SAM" id="SignalP"/>
    </source>
</evidence>
<dbReference type="Pfam" id="PF13088">
    <property type="entry name" value="BNR_2"/>
    <property type="match status" value="1"/>
</dbReference>
<dbReference type="AlphaFoldDB" id="A0A5K7SAR1"/>
<evidence type="ECO:0000313" key="3">
    <source>
        <dbReference type="EMBL" id="BBE18527.1"/>
    </source>
</evidence>
<keyword evidence="1" id="KW-0732">Signal</keyword>
<gene>
    <name evidence="3" type="ORF">AQPE_2689</name>
</gene>
<dbReference type="InterPro" id="IPR036278">
    <property type="entry name" value="Sialidase_sf"/>
</dbReference>
<keyword evidence="4" id="KW-1185">Reference proteome</keyword>
<evidence type="ECO:0000259" key="2">
    <source>
        <dbReference type="Pfam" id="PF13088"/>
    </source>
</evidence>
<dbReference type="PANTHER" id="PTHR43752">
    <property type="entry name" value="BNR/ASP-BOX REPEAT FAMILY PROTEIN"/>
    <property type="match status" value="1"/>
</dbReference>
<dbReference type="CDD" id="cd15482">
    <property type="entry name" value="Sialidase_non-viral"/>
    <property type="match status" value="1"/>
</dbReference>